<evidence type="ECO:0000256" key="1">
    <source>
        <dbReference type="ARBA" id="ARBA00005380"/>
    </source>
</evidence>
<reference evidence="10 11" key="1">
    <citation type="submission" date="2018-05" db="EMBL/GenBank/DDBJ databases">
        <title>Genomic Encyclopedia of Type Strains, Phase IV (KMG-IV): sequencing the most valuable type-strain genomes for metagenomic binning, comparative biology and taxonomic classification.</title>
        <authorList>
            <person name="Goeker M."/>
        </authorList>
    </citation>
    <scope>NUCLEOTIDE SEQUENCE [LARGE SCALE GENOMIC DNA]</scope>
    <source>
        <strain evidence="10 11">DSM 18773</strain>
    </source>
</reference>
<keyword evidence="7" id="KW-0423">Lactose metabolism</keyword>
<keyword evidence="5 7" id="KW-0067">ATP-binding</keyword>
<evidence type="ECO:0000256" key="4">
    <source>
        <dbReference type="ARBA" id="ARBA00022777"/>
    </source>
</evidence>
<protein>
    <recommendedName>
        <fullName evidence="7">Tagatose-6-phosphate kinase</fullName>
        <ecNumber evidence="7">2.7.1.144</ecNumber>
    </recommendedName>
</protein>
<dbReference type="OrthoDB" id="9801219at2"/>
<dbReference type="Pfam" id="PF00294">
    <property type="entry name" value="PfkB"/>
    <property type="match status" value="1"/>
</dbReference>
<evidence type="ECO:0000256" key="2">
    <source>
        <dbReference type="ARBA" id="ARBA00022679"/>
    </source>
</evidence>
<dbReference type="UniPathway" id="UPA00704">
    <property type="reaction ID" value="UER00715"/>
</dbReference>
<dbReference type="NCBIfam" id="TIGR03828">
    <property type="entry name" value="pfkB"/>
    <property type="match status" value="1"/>
</dbReference>
<dbReference type="GO" id="GO:0005524">
    <property type="term" value="F:ATP binding"/>
    <property type="evidence" value="ECO:0007669"/>
    <property type="project" value="UniProtKB-UniRule"/>
</dbReference>
<dbReference type="GO" id="GO:2001059">
    <property type="term" value="P:D-tagatose 6-phosphate catabolic process"/>
    <property type="evidence" value="ECO:0007669"/>
    <property type="project" value="UniProtKB-UniPathway"/>
</dbReference>
<keyword evidence="2 7" id="KW-0808">Transferase</keyword>
<dbReference type="InterPro" id="IPR022463">
    <property type="entry name" value="1-PFruKinase"/>
</dbReference>
<evidence type="ECO:0000259" key="9">
    <source>
        <dbReference type="Pfam" id="PF00294"/>
    </source>
</evidence>
<evidence type="ECO:0000256" key="6">
    <source>
        <dbReference type="ARBA" id="ARBA00047745"/>
    </source>
</evidence>
<evidence type="ECO:0000256" key="8">
    <source>
        <dbReference type="RuleBase" id="RU369061"/>
    </source>
</evidence>
<evidence type="ECO:0000313" key="10">
    <source>
        <dbReference type="EMBL" id="PWK06655.1"/>
    </source>
</evidence>
<comment type="catalytic activity">
    <reaction evidence="6 8">
        <text>beta-D-fructose 1-phosphate + ATP = beta-D-fructose 1,6-bisphosphate + ADP + H(+)</text>
        <dbReference type="Rhea" id="RHEA:14213"/>
        <dbReference type="ChEBI" id="CHEBI:15378"/>
        <dbReference type="ChEBI" id="CHEBI:30616"/>
        <dbReference type="ChEBI" id="CHEBI:32966"/>
        <dbReference type="ChEBI" id="CHEBI:138881"/>
        <dbReference type="ChEBI" id="CHEBI:456216"/>
        <dbReference type="EC" id="2.7.1.56"/>
    </reaction>
</comment>
<dbReference type="GO" id="GO:0044281">
    <property type="term" value="P:small molecule metabolic process"/>
    <property type="evidence" value="ECO:0007669"/>
    <property type="project" value="UniProtKB-ARBA"/>
</dbReference>
<name>A0A316DR56_9BACL</name>
<dbReference type="CDD" id="cd01164">
    <property type="entry name" value="FruK_PfkB_like"/>
    <property type="match status" value="1"/>
</dbReference>
<keyword evidence="11" id="KW-1185">Reference proteome</keyword>
<dbReference type="PANTHER" id="PTHR46566:SF2">
    <property type="entry name" value="ATP-DEPENDENT 6-PHOSPHOFRUCTOKINASE ISOZYME 2"/>
    <property type="match status" value="1"/>
</dbReference>
<proteinExistence type="inferred from homology"/>
<dbReference type="GO" id="GO:0005988">
    <property type="term" value="P:lactose metabolic process"/>
    <property type="evidence" value="ECO:0007669"/>
    <property type="project" value="UniProtKB-KW"/>
</dbReference>
<evidence type="ECO:0000256" key="3">
    <source>
        <dbReference type="ARBA" id="ARBA00022741"/>
    </source>
</evidence>
<dbReference type="InterPro" id="IPR002173">
    <property type="entry name" value="Carboh/pur_kinase_PfkB_CS"/>
</dbReference>
<comment type="caution">
    <text evidence="10">The sequence shown here is derived from an EMBL/GenBank/DDBJ whole genome shotgun (WGS) entry which is preliminary data.</text>
</comment>
<comment type="catalytic activity">
    <reaction evidence="7">
        <text>D-tagatofuranose 6-phosphate + ATP = D-tagatofuranose 1,6-bisphosphate + ADP + H(+)</text>
        <dbReference type="Rhea" id="RHEA:12420"/>
        <dbReference type="ChEBI" id="CHEBI:15378"/>
        <dbReference type="ChEBI" id="CHEBI:30616"/>
        <dbReference type="ChEBI" id="CHEBI:58694"/>
        <dbReference type="ChEBI" id="CHEBI:58695"/>
        <dbReference type="ChEBI" id="CHEBI:456216"/>
        <dbReference type="EC" id="2.7.1.144"/>
    </reaction>
</comment>
<dbReference type="AlphaFoldDB" id="A0A316DR56"/>
<dbReference type="Proteomes" id="UP000245634">
    <property type="component" value="Unassembled WGS sequence"/>
</dbReference>
<accession>A0A316DR56</accession>
<dbReference type="NCBIfam" id="TIGR03168">
    <property type="entry name" value="1-PFK"/>
    <property type="match status" value="1"/>
</dbReference>
<dbReference type="EMBL" id="QGGL01000019">
    <property type="protein sequence ID" value="PWK06655.1"/>
    <property type="molecule type" value="Genomic_DNA"/>
</dbReference>
<comment type="pathway">
    <text evidence="7">Carbohydrate metabolism; D-tagatose 6-phosphate degradation; D-glyceraldehyde 3-phosphate and glycerone phosphate from D-tagatose 6-phosphate: step 1/2.</text>
</comment>
<dbReference type="RefSeq" id="WP_109690844.1">
    <property type="nucleotide sequence ID" value="NZ_QGGL01000019.1"/>
</dbReference>
<evidence type="ECO:0000256" key="7">
    <source>
        <dbReference type="PIRNR" id="PIRNR000535"/>
    </source>
</evidence>
<dbReference type="GO" id="GO:0005829">
    <property type="term" value="C:cytosol"/>
    <property type="evidence" value="ECO:0007669"/>
    <property type="project" value="TreeGrafter"/>
</dbReference>
<dbReference type="PANTHER" id="PTHR46566">
    <property type="entry name" value="1-PHOSPHOFRUCTOKINASE-RELATED"/>
    <property type="match status" value="1"/>
</dbReference>
<dbReference type="PIRSF" id="PIRSF000535">
    <property type="entry name" value="1PFK/6PFK/LacC"/>
    <property type="match status" value="1"/>
</dbReference>
<dbReference type="InterPro" id="IPR029056">
    <property type="entry name" value="Ribokinase-like"/>
</dbReference>
<dbReference type="GO" id="GO:0009024">
    <property type="term" value="F:tagatose-6-phosphate kinase activity"/>
    <property type="evidence" value="ECO:0007669"/>
    <property type="project" value="UniProtKB-EC"/>
</dbReference>
<feature type="domain" description="Carbohydrate kinase PfkB" evidence="9">
    <location>
        <begin position="13"/>
        <end position="295"/>
    </location>
</feature>
<dbReference type="SUPFAM" id="SSF53613">
    <property type="entry name" value="Ribokinase-like"/>
    <property type="match status" value="1"/>
</dbReference>
<evidence type="ECO:0000313" key="11">
    <source>
        <dbReference type="Proteomes" id="UP000245634"/>
    </source>
</evidence>
<dbReference type="GO" id="GO:0008662">
    <property type="term" value="F:1-phosphofructokinase activity"/>
    <property type="evidence" value="ECO:0007669"/>
    <property type="project" value="UniProtKB-UniRule"/>
</dbReference>
<evidence type="ECO:0000256" key="5">
    <source>
        <dbReference type="ARBA" id="ARBA00022840"/>
    </source>
</evidence>
<keyword evidence="3 7" id="KW-0547">Nucleotide-binding</keyword>
<comment type="similarity">
    <text evidence="7">Belongs to the carbohydrate kinase PfkB family. LacC subfamily.</text>
</comment>
<dbReference type="EC" id="2.7.1.144" evidence="7"/>
<organism evidence="10 11">
    <name type="scientific">Tumebacillus permanentifrigoris</name>
    <dbReference type="NCBI Taxonomy" id="378543"/>
    <lineage>
        <taxon>Bacteria</taxon>
        <taxon>Bacillati</taxon>
        <taxon>Bacillota</taxon>
        <taxon>Bacilli</taxon>
        <taxon>Bacillales</taxon>
        <taxon>Alicyclobacillaceae</taxon>
        <taxon>Tumebacillus</taxon>
    </lineage>
</organism>
<dbReference type="FunFam" id="3.40.1190.20:FF:000001">
    <property type="entry name" value="Phosphofructokinase"/>
    <property type="match status" value="1"/>
</dbReference>
<comment type="function">
    <text evidence="8">Catalyzes the ATP-dependent phosphorylation of fructose-l-phosphate to fructose-l,6-bisphosphate.</text>
</comment>
<gene>
    <name evidence="10" type="ORF">C7459_11979</name>
</gene>
<dbReference type="GO" id="GO:0016052">
    <property type="term" value="P:carbohydrate catabolic process"/>
    <property type="evidence" value="ECO:0007669"/>
    <property type="project" value="UniProtKB-ARBA"/>
</dbReference>
<comment type="similarity">
    <text evidence="1">Belongs to the carbohydrate kinase pfkB family.</text>
</comment>
<dbReference type="Gene3D" id="3.40.1190.20">
    <property type="match status" value="1"/>
</dbReference>
<dbReference type="InterPro" id="IPR011611">
    <property type="entry name" value="PfkB_dom"/>
</dbReference>
<sequence length="312" mass="33293">MNPTVVTVTLNPALDKTVTVPSFEVGGLNRVQQVRLDPGGKGINVAKVLRGFDVEVTAAGLIAGTIGRHLLKQLDAQRVDHRFVEVAGETRTNLKVYDESARVTTELNELGFDVQAEDLEAFRQQVEELLSEASYLVLGGSLPQGVPDEIYGTLIELANAKGVRTILDADGMAFKKGLEARPYAVKPNLFELQQLTGRPLDAMADIVAAGQELLERGISLVVISMGGDGAVFITKEQVVHTTPFAITPQSTVGAGDSMVAAIVHGLAMNKPLAELAQWATTAGTVTASKRGTQVCTLAEVSEQVHRVQTTRI</sequence>
<keyword evidence="4 8" id="KW-0418">Kinase</keyword>
<dbReference type="InterPro" id="IPR017583">
    <property type="entry name" value="Tagatose/fructose_Pkinase"/>
</dbReference>
<dbReference type="PROSITE" id="PS00584">
    <property type="entry name" value="PFKB_KINASES_2"/>
    <property type="match status" value="1"/>
</dbReference>